<comment type="subcellular location">
    <subcellularLocation>
        <location evidence="1">Membrane</location>
        <topology evidence="1">Multi-pass membrane protein</topology>
    </subcellularLocation>
</comment>
<dbReference type="VEuPathDB" id="FungiDB:MCYG_01734"/>
<evidence type="ECO:0000259" key="6">
    <source>
        <dbReference type="PROSITE" id="PS50850"/>
    </source>
</evidence>
<dbReference type="InterPro" id="IPR020846">
    <property type="entry name" value="MFS_dom"/>
</dbReference>
<reference evidence="8" key="1">
    <citation type="journal article" date="2012" name="MBio">
        <title>Comparative genome analysis of Trichophyton rubrum and related dermatophytes reveals candidate genes involved in infection.</title>
        <authorList>
            <person name="Martinez D.A."/>
            <person name="Oliver B.G."/>
            <person name="Graeser Y."/>
            <person name="Goldberg J.M."/>
            <person name="Li W."/>
            <person name="Martinez-Rossi N.M."/>
            <person name="Monod M."/>
            <person name="Shelest E."/>
            <person name="Barton R.C."/>
            <person name="Birch E."/>
            <person name="Brakhage A.A."/>
            <person name="Chen Z."/>
            <person name="Gurr S.J."/>
            <person name="Heiman D."/>
            <person name="Heitman J."/>
            <person name="Kosti I."/>
            <person name="Rossi A."/>
            <person name="Saif S."/>
            <person name="Samalova M."/>
            <person name="Saunders C.W."/>
            <person name="Shea T."/>
            <person name="Summerbell R.C."/>
            <person name="Xu J."/>
            <person name="Young S."/>
            <person name="Zeng Q."/>
            <person name="Birren B.W."/>
            <person name="Cuomo C.A."/>
            <person name="White T.C."/>
        </authorList>
    </citation>
    <scope>NUCLEOTIDE SEQUENCE [LARGE SCALE GENOMIC DNA]</scope>
    <source>
        <strain evidence="8">ATCC MYA-4605 / CBS 113480</strain>
    </source>
</reference>
<name>C5FHT5_ARTOC</name>
<dbReference type="OrthoDB" id="440553at2759"/>
<evidence type="ECO:0000256" key="3">
    <source>
        <dbReference type="ARBA" id="ARBA00022989"/>
    </source>
</evidence>
<feature type="transmembrane region" description="Helical" evidence="5">
    <location>
        <begin position="83"/>
        <end position="100"/>
    </location>
</feature>
<dbReference type="GO" id="GO:0022857">
    <property type="term" value="F:transmembrane transporter activity"/>
    <property type="evidence" value="ECO:0007669"/>
    <property type="project" value="InterPro"/>
</dbReference>
<feature type="transmembrane region" description="Helical" evidence="5">
    <location>
        <begin position="419"/>
        <end position="444"/>
    </location>
</feature>
<feature type="transmembrane region" description="Helical" evidence="5">
    <location>
        <begin position="136"/>
        <end position="157"/>
    </location>
</feature>
<feature type="transmembrane region" description="Helical" evidence="5">
    <location>
        <begin position="169"/>
        <end position="193"/>
    </location>
</feature>
<dbReference type="Gene3D" id="1.20.1720.10">
    <property type="entry name" value="Multidrug resistance protein D"/>
    <property type="match status" value="1"/>
</dbReference>
<feature type="transmembrane region" description="Helical" evidence="5">
    <location>
        <begin position="474"/>
        <end position="492"/>
    </location>
</feature>
<dbReference type="Gene3D" id="1.20.1250.20">
    <property type="entry name" value="MFS general substrate transporter like domains"/>
    <property type="match status" value="1"/>
</dbReference>
<dbReference type="Proteomes" id="UP000002035">
    <property type="component" value="Unassembled WGS sequence"/>
</dbReference>
<dbReference type="GO" id="GO:0005886">
    <property type="term" value="C:plasma membrane"/>
    <property type="evidence" value="ECO:0007669"/>
    <property type="project" value="TreeGrafter"/>
</dbReference>
<feature type="transmembrane region" description="Helical" evidence="5">
    <location>
        <begin position="320"/>
        <end position="342"/>
    </location>
</feature>
<dbReference type="InterPro" id="IPR011701">
    <property type="entry name" value="MFS"/>
</dbReference>
<keyword evidence="4 5" id="KW-0472">Membrane</keyword>
<evidence type="ECO:0000256" key="2">
    <source>
        <dbReference type="ARBA" id="ARBA00022692"/>
    </source>
</evidence>
<dbReference type="OMA" id="FAVWGST"/>
<evidence type="ECO:0000256" key="4">
    <source>
        <dbReference type="ARBA" id="ARBA00023136"/>
    </source>
</evidence>
<gene>
    <name evidence="7" type="ORF">MCYG_01734</name>
</gene>
<keyword evidence="3 5" id="KW-1133">Transmembrane helix</keyword>
<dbReference type="PANTHER" id="PTHR23501">
    <property type="entry name" value="MAJOR FACILITATOR SUPERFAMILY"/>
    <property type="match status" value="1"/>
</dbReference>
<dbReference type="HOGENOM" id="CLU_000960_22_2_1"/>
<evidence type="ECO:0000313" key="8">
    <source>
        <dbReference type="Proteomes" id="UP000002035"/>
    </source>
</evidence>
<evidence type="ECO:0000256" key="1">
    <source>
        <dbReference type="ARBA" id="ARBA00004141"/>
    </source>
</evidence>
<dbReference type="eggNOG" id="KOG0254">
    <property type="taxonomic scope" value="Eukaryota"/>
</dbReference>
<dbReference type="GeneID" id="9227779"/>
<feature type="transmembrane region" description="Helical" evidence="5">
    <location>
        <begin position="112"/>
        <end position="130"/>
    </location>
</feature>
<dbReference type="PRINTS" id="PR01036">
    <property type="entry name" value="TCRTETB"/>
</dbReference>
<dbReference type="InterPro" id="IPR036259">
    <property type="entry name" value="MFS_trans_sf"/>
</dbReference>
<evidence type="ECO:0000256" key="5">
    <source>
        <dbReference type="SAM" id="Phobius"/>
    </source>
</evidence>
<dbReference type="Pfam" id="PF07690">
    <property type="entry name" value="MFS_1"/>
    <property type="match status" value="2"/>
</dbReference>
<dbReference type="PROSITE" id="PS50850">
    <property type="entry name" value="MFS"/>
    <property type="match status" value="1"/>
</dbReference>
<feature type="transmembrane region" description="Helical" evidence="5">
    <location>
        <begin position="277"/>
        <end position="300"/>
    </location>
</feature>
<feature type="transmembrane region" description="Helical" evidence="5">
    <location>
        <begin position="246"/>
        <end position="265"/>
    </location>
</feature>
<evidence type="ECO:0000313" key="7">
    <source>
        <dbReference type="EMBL" id="EEQ28915.1"/>
    </source>
</evidence>
<organism evidence="7 8">
    <name type="scientific">Arthroderma otae (strain ATCC MYA-4605 / CBS 113480)</name>
    <name type="common">Microsporum canis</name>
    <dbReference type="NCBI Taxonomy" id="554155"/>
    <lineage>
        <taxon>Eukaryota</taxon>
        <taxon>Fungi</taxon>
        <taxon>Dikarya</taxon>
        <taxon>Ascomycota</taxon>
        <taxon>Pezizomycotina</taxon>
        <taxon>Eurotiomycetes</taxon>
        <taxon>Eurotiomycetidae</taxon>
        <taxon>Onygenales</taxon>
        <taxon>Arthrodermataceae</taxon>
        <taxon>Microsporum</taxon>
    </lineage>
</organism>
<feature type="transmembrane region" description="Helical" evidence="5">
    <location>
        <begin position="43"/>
        <end position="71"/>
    </location>
</feature>
<dbReference type="PANTHER" id="PTHR23501:SF43">
    <property type="entry name" value="MULTIDRUG TRANSPORTER, PUTATIVE (AFU_ORTHOLOGUE AFUA_6G03040)-RELATED"/>
    <property type="match status" value="1"/>
</dbReference>
<protein>
    <submittedName>
        <fullName evidence="7">ComD</fullName>
    </submittedName>
</protein>
<feature type="domain" description="Major facilitator superfamily (MFS) profile" evidence="6">
    <location>
        <begin position="46"/>
        <end position="500"/>
    </location>
</feature>
<dbReference type="SUPFAM" id="SSF103473">
    <property type="entry name" value="MFS general substrate transporter"/>
    <property type="match status" value="1"/>
</dbReference>
<dbReference type="EMBL" id="DS995702">
    <property type="protein sequence ID" value="EEQ28915.1"/>
    <property type="molecule type" value="Genomic_DNA"/>
</dbReference>
<feature type="transmembrane region" description="Helical" evidence="5">
    <location>
        <begin position="387"/>
        <end position="407"/>
    </location>
</feature>
<proteinExistence type="predicted"/>
<keyword evidence="2 5" id="KW-0812">Transmembrane</keyword>
<accession>C5FHT5</accession>
<feature type="transmembrane region" description="Helical" evidence="5">
    <location>
        <begin position="354"/>
        <end position="375"/>
    </location>
</feature>
<keyword evidence="8" id="KW-1185">Reference proteome</keyword>
<sequence>MGDIKDQVPDILEDVQQRPNQAEEKGEREEVIDESKYMKGWKLYMLTLGFWIALFLSTLETTIVSTSLVAITDSLRGFDIRNWIVTAYFLTYTGFLIIYAKLSSIFGQKTMMLLALSTFTVFSIGCGVTNDITTLIILRSFQGVGASGIYSMVLVFAPSLVPKREYGKFIGIISSVFVLASVLGPILGGIIATHSTWRWVFLLNAPGGAISIILIAIFLPASKHDIPISLHNRICNKLALNNLKRVDILGAFLLLVASILFVFALQEGGSSFPWRSTAIICAFTTSGIAWVAFILVEIRLENSPSLQEPIFPIRLLKNRVVAGMMITTFLIGFPFVAIVTNIPQRSQAVNGFSAVRAGLTLLPLLLSSPFATTLSGVLTSKFKVPPIYIIFIGAILQVLGVGLTITLPDHGGEISALQYVYETIMGIGFGFTLTTILTLAQLVVEEQEAGLVMGALTQKDAVRNEFAHGYNRQMGLLTVFSGLALLATLLLWERKPRVVV</sequence>
<dbReference type="AlphaFoldDB" id="C5FHT5"/>
<dbReference type="RefSeq" id="XP_002848800.1">
    <property type="nucleotide sequence ID" value="XM_002848754.1"/>
</dbReference>
<feature type="transmembrane region" description="Helical" evidence="5">
    <location>
        <begin position="199"/>
        <end position="219"/>
    </location>
</feature>